<dbReference type="PROSITE" id="PS51186">
    <property type="entry name" value="GNAT"/>
    <property type="match status" value="1"/>
</dbReference>
<dbReference type="InterPro" id="IPR043690">
    <property type="entry name" value="RimI"/>
</dbReference>
<dbReference type="CDD" id="cd04301">
    <property type="entry name" value="NAT_SF"/>
    <property type="match status" value="1"/>
</dbReference>
<protein>
    <submittedName>
        <fullName evidence="4">Ribosomal-protein-S18p-alanine acetyltransferase</fullName>
        <ecNumber evidence="4">2.3.1.128</ecNumber>
    </submittedName>
</protein>
<reference evidence="4" key="1">
    <citation type="submission" date="2018-06" db="EMBL/GenBank/DDBJ databases">
        <authorList>
            <person name="Zhirakovskaya E."/>
        </authorList>
    </citation>
    <scope>NUCLEOTIDE SEQUENCE</scope>
</reference>
<keyword evidence="2 4" id="KW-0012">Acyltransferase</keyword>
<dbReference type="SUPFAM" id="SSF55729">
    <property type="entry name" value="Acyl-CoA N-acyltransferases (Nat)"/>
    <property type="match status" value="1"/>
</dbReference>
<keyword evidence="1 4" id="KW-0808">Transferase</keyword>
<dbReference type="NCBIfam" id="TIGR01575">
    <property type="entry name" value="rimI"/>
    <property type="match status" value="1"/>
</dbReference>
<dbReference type="InterPro" id="IPR016181">
    <property type="entry name" value="Acyl_CoA_acyltransferase"/>
</dbReference>
<evidence type="ECO:0000256" key="1">
    <source>
        <dbReference type="ARBA" id="ARBA00022679"/>
    </source>
</evidence>
<dbReference type="GO" id="GO:0008080">
    <property type="term" value="F:N-acetyltransferase activity"/>
    <property type="evidence" value="ECO:0007669"/>
    <property type="project" value="InterPro"/>
</dbReference>
<dbReference type="AlphaFoldDB" id="A0A3B0ZD41"/>
<dbReference type="PANTHER" id="PTHR42919:SF8">
    <property type="entry name" value="N-ALPHA-ACETYLTRANSFERASE 50"/>
    <property type="match status" value="1"/>
</dbReference>
<accession>A0A3B0ZD41</accession>
<dbReference type="EC" id="2.3.1.128" evidence="4"/>
<evidence type="ECO:0000259" key="3">
    <source>
        <dbReference type="PROSITE" id="PS51186"/>
    </source>
</evidence>
<dbReference type="InterPro" id="IPR000182">
    <property type="entry name" value="GNAT_dom"/>
</dbReference>
<dbReference type="InterPro" id="IPR051556">
    <property type="entry name" value="N-term/lysine_N-AcTrnsfr"/>
</dbReference>
<dbReference type="Pfam" id="PF00583">
    <property type="entry name" value="Acetyltransf_1"/>
    <property type="match status" value="1"/>
</dbReference>
<sequence>MSAVLTPRSGLRQMNDDDLDIVVNIELASYPFPWTRGIFRDCLHVGYTCRVYEIDNEVVAYAVMSIGAGEAHILTLVVREDCRNCGLGNMFMQYMLNIAKKHRVETILLEVRPSNPDAIRLYRKLGFNELGVRPNYYPAEKGREDAIIMALELELPSTLTSV</sequence>
<proteinExistence type="inferred from homology"/>
<dbReference type="PANTHER" id="PTHR42919">
    <property type="entry name" value="N-ALPHA-ACETYLTRANSFERASE"/>
    <property type="match status" value="1"/>
</dbReference>
<dbReference type="InterPro" id="IPR006464">
    <property type="entry name" value="AcTrfase_RimI/Ard1"/>
</dbReference>
<dbReference type="Gene3D" id="3.40.630.30">
    <property type="match status" value="1"/>
</dbReference>
<dbReference type="EMBL" id="UOFR01000010">
    <property type="protein sequence ID" value="VAW91338.1"/>
    <property type="molecule type" value="Genomic_DNA"/>
</dbReference>
<dbReference type="HAMAP" id="MF_02210">
    <property type="entry name" value="RimI"/>
    <property type="match status" value="1"/>
</dbReference>
<name>A0A3B0ZD41_9ZZZZ</name>
<gene>
    <name evidence="4" type="ORF">MNBD_GAMMA21-341</name>
</gene>
<evidence type="ECO:0000313" key="4">
    <source>
        <dbReference type="EMBL" id="VAW91338.1"/>
    </source>
</evidence>
<organism evidence="4">
    <name type="scientific">hydrothermal vent metagenome</name>
    <dbReference type="NCBI Taxonomy" id="652676"/>
    <lineage>
        <taxon>unclassified sequences</taxon>
        <taxon>metagenomes</taxon>
        <taxon>ecological metagenomes</taxon>
    </lineage>
</organism>
<evidence type="ECO:0000256" key="2">
    <source>
        <dbReference type="ARBA" id="ARBA00023315"/>
    </source>
</evidence>
<feature type="domain" description="N-acetyltransferase" evidence="3">
    <location>
        <begin position="9"/>
        <end position="154"/>
    </location>
</feature>